<keyword evidence="3" id="KW-1185">Reference proteome</keyword>
<evidence type="ECO:0000313" key="3">
    <source>
        <dbReference type="Proteomes" id="UP000062317"/>
    </source>
</evidence>
<protein>
    <submittedName>
        <fullName evidence="2">Uncharacterized protein</fullName>
    </submittedName>
</protein>
<accession>A0A106DRH3</accession>
<keyword evidence="1" id="KW-0812">Transmembrane</keyword>
<evidence type="ECO:0000256" key="1">
    <source>
        <dbReference type="SAM" id="Phobius"/>
    </source>
</evidence>
<dbReference type="EMBL" id="LPEQ01000113">
    <property type="protein sequence ID" value="KVV40956.1"/>
    <property type="molecule type" value="Genomic_DNA"/>
</dbReference>
<name>A0A106DRH3_9BURK</name>
<organism evidence="2 3">
    <name type="scientific">Burkholderia territorii</name>
    <dbReference type="NCBI Taxonomy" id="1503055"/>
    <lineage>
        <taxon>Bacteria</taxon>
        <taxon>Pseudomonadati</taxon>
        <taxon>Pseudomonadota</taxon>
        <taxon>Betaproteobacteria</taxon>
        <taxon>Burkholderiales</taxon>
        <taxon>Burkholderiaceae</taxon>
        <taxon>Burkholderia</taxon>
        <taxon>Burkholderia cepacia complex</taxon>
    </lineage>
</organism>
<sequence>MVMWAVQAYAAHHASVVDMILDAVMRSATYRMVGAAMRGHSLGGTLLIGVAIIVLAGLLKAVMDRRS</sequence>
<keyword evidence="1" id="KW-0472">Membrane</keyword>
<proteinExistence type="predicted"/>
<dbReference type="AlphaFoldDB" id="A0A106DRH3"/>
<dbReference type="Proteomes" id="UP000062317">
    <property type="component" value="Unassembled WGS sequence"/>
</dbReference>
<evidence type="ECO:0000313" key="2">
    <source>
        <dbReference type="EMBL" id="KVV40956.1"/>
    </source>
</evidence>
<gene>
    <name evidence="2" type="ORF">WT27_13620</name>
</gene>
<keyword evidence="1" id="KW-1133">Transmembrane helix</keyword>
<feature type="transmembrane region" description="Helical" evidence="1">
    <location>
        <begin position="42"/>
        <end position="62"/>
    </location>
</feature>
<reference evidence="2 3" key="1">
    <citation type="submission" date="2015-11" db="EMBL/GenBank/DDBJ databases">
        <title>Expanding the genomic diversity of Burkholderia species for the development of highly accurate diagnostics.</title>
        <authorList>
            <person name="Sahl J."/>
            <person name="Keim P."/>
            <person name="Wagner D."/>
        </authorList>
    </citation>
    <scope>NUCLEOTIDE SEQUENCE [LARGE SCALE GENOMIC DNA]</scope>
    <source>
        <strain evidence="2 3">MSMB1301WGS</strain>
    </source>
</reference>
<comment type="caution">
    <text evidence="2">The sequence shown here is derived from an EMBL/GenBank/DDBJ whole genome shotgun (WGS) entry which is preliminary data.</text>
</comment>